<name>A0A6C0DGG3_9ZZZZ</name>
<accession>A0A6C0DGG3</accession>
<protein>
    <submittedName>
        <fullName evidence="1">Uncharacterized protein</fullName>
    </submittedName>
</protein>
<dbReference type="EMBL" id="MN739588">
    <property type="protein sequence ID" value="QHT14685.1"/>
    <property type="molecule type" value="Genomic_DNA"/>
</dbReference>
<reference evidence="1" key="1">
    <citation type="journal article" date="2020" name="Nature">
        <title>Giant virus diversity and host interactions through global metagenomics.</title>
        <authorList>
            <person name="Schulz F."/>
            <person name="Roux S."/>
            <person name="Paez-Espino D."/>
            <person name="Jungbluth S."/>
            <person name="Walsh D.A."/>
            <person name="Denef V.J."/>
            <person name="McMahon K.D."/>
            <person name="Konstantinidis K.T."/>
            <person name="Eloe-Fadrosh E.A."/>
            <person name="Kyrpides N.C."/>
            <person name="Woyke T."/>
        </authorList>
    </citation>
    <scope>NUCLEOTIDE SEQUENCE</scope>
    <source>
        <strain evidence="1">GVMAG-M-3300023174-141</strain>
    </source>
</reference>
<evidence type="ECO:0000313" key="1">
    <source>
        <dbReference type="EMBL" id="QHT14685.1"/>
    </source>
</evidence>
<sequence length="80" mass="9233">MKNVFTYESTQVHSDLMNGSRRVKTSRVSIRGSKGFKEVSIQTNGRRKTSKKKLSKNEMECIRKCQFIPGLFRSCERCLA</sequence>
<organism evidence="1">
    <name type="scientific">viral metagenome</name>
    <dbReference type="NCBI Taxonomy" id="1070528"/>
    <lineage>
        <taxon>unclassified sequences</taxon>
        <taxon>metagenomes</taxon>
        <taxon>organismal metagenomes</taxon>
    </lineage>
</organism>
<dbReference type="AlphaFoldDB" id="A0A6C0DGG3"/>
<proteinExistence type="predicted"/>